<dbReference type="NCBIfam" id="TIGR01147">
    <property type="entry name" value="V_ATP_synt_G"/>
    <property type="match status" value="1"/>
</dbReference>
<dbReference type="PANTHER" id="PTHR12713:SF11">
    <property type="entry name" value="V-TYPE PROTON ATPASE SUBUNIT G"/>
    <property type="match status" value="1"/>
</dbReference>
<reference evidence="7 8" key="1">
    <citation type="journal article" date="2009" name="Nat. Biotechnol.">
        <title>Genome sequence of the recombinant protein production host Pichia pastoris.</title>
        <authorList>
            <person name="De Schutter K."/>
            <person name="Lin Y.C."/>
            <person name="Tiels P."/>
            <person name="Van Hecke A."/>
            <person name="Glinka S."/>
            <person name="Weber-Lehmann J."/>
            <person name="Rouze P."/>
            <person name="Van de Peer Y."/>
            <person name="Callewaert N."/>
        </authorList>
    </citation>
    <scope>NUCLEOTIDE SEQUENCE [LARGE SCALE GENOMIC DNA]</scope>
    <source>
        <strain evidence="8">GS115 / ATCC 20864</strain>
    </source>
</reference>
<dbReference type="GO" id="GO:0000221">
    <property type="term" value="C:vacuolar proton-transporting V-type ATPase, V1 domain"/>
    <property type="evidence" value="ECO:0007669"/>
    <property type="project" value="EnsemblFungi"/>
</dbReference>
<dbReference type="HOGENOM" id="CLU_2121948_0_0_1"/>
<evidence type="ECO:0000256" key="1">
    <source>
        <dbReference type="ARBA" id="ARBA00010066"/>
    </source>
</evidence>
<evidence type="ECO:0000313" key="8">
    <source>
        <dbReference type="Proteomes" id="UP000000314"/>
    </source>
</evidence>
<keyword evidence="4 5" id="KW-0406">Ion transport</keyword>
<keyword evidence="2 5" id="KW-0813">Transport</keyword>
<keyword evidence="3 5" id="KW-0375">Hydrogen ion transport</keyword>
<dbReference type="EMBL" id="FN392322">
    <property type="protein sequence ID" value="CAY71486.1"/>
    <property type="molecule type" value="Genomic_DNA"/>
</dbReference>
<comment type="similarity">
    <text evidence="1 5">Belongs to the V-ATPase G subunit family.</text>
</comment>
<comment type="subunit">
    <text evidence="5">V-ATPase is a heteromultimeric enzyme made up of two complexes: the ATP-hydrolytic V1 complex and the proton translocation V0 complex.</text>
</comment>
<name>C4R7B1_KOMPG</name>
<dbReference type="GO" id="GO:0046961">
    <property type="term" value="F:proton-transporting ATPase activity, rotational mechanism"/>
    <property type="evidence" value="ECO:0007669"/>
    <property type="project" value="InterPro"/>
</dbReference>
<dbReference type="AlphaFoldDB" id="C4R7B1"/>
<comment type="function">
    <text evidence="5">Subunit of the V1 complex of vacuolar(H+)-ATPase (V-ATPase), a multisubunit enzyme composed of a peripheral complex (V1) that hydrolyzes ATP and a membrane integral complex (V0) that translocates protons. V-ATPase is responsible for acidifying and maintaining the pH of intracellular compartments and in some cell types, is targeted to the plasma membrane, where it is responsible for acidifying the extracellular environment.</text>
</comment>
<dbReference type="OMA" id="ARKYRQD"/>
<dbReference type="OrthoDB" id="3980648at2759"/>
<dbReference type="Proteomes" id="UP000000314">
    <property type="component" value="Chromosome 4"/>
</dbReference>
<feature type="region of interest" description="Disordered" evidence="6">
    <location>
        <begin position="48"/>
        <end position="72"/>
    </location>
</feature>
<dbReference type="SMR" id="C4R7B1"/>
<gene>
    <name evidence="7" type="ordered locus">PAS_chr4_0255</name>
</gene>
<dbReference type="FunCoup" id="C4R7B1">
    <property type="interactions" value="286"/>
</dbReference>
<feature type="compositionally biased region" description="Basic and acidic residues" evidence="6">
    <location>
        <begin position="48"/>
        <end position="58"/>
    </location>
</feature>
<accession>C4R7B1</accession>
<evidence type="ECO:0000256" key="3">
    <source>
        <dbReference type="ARBA" id="ARBA00022781"/>
    </source>
</evidence>
<evidence type="ECO:0000256" key="4">
    <source>
        <dbReference type="ARBA" id="ARBA00023065"/>
    </source>
</evidence>
<dbReference type="RefSeq" id="XP_002493665.1">
    <property type="nucleotide sequence ID" value="XM_002493620.1"/>
</dbReference>
<evidence type="ECO:0000256" key="5">
    <source>
        <dbReference type="RuleBase" id="RU364019"/>
    </source>
</evidence>
<evidence type="ECO:0000256" key="6">
    <source>
        <dbReference type="SAM" id="MobiDB-lite"/>
    </source>
</evidence>
<evidence type="ECO:0000313" key="7">
    <source>
        <dbReference type="EMBL" id="CAY71486.1"/>
    </source>
</evidence>
<dbReference type="PANTHER" id="PTHR12713">
    <property type="entry name" value="VACUOLAR ATP SYNTHASE SUBUNIT G"/>
    <property type="match status" value="1"/>
</dbReference>
<dbReference type="eggNOG" id="KOG1772">
    <property type="taxonomic scope" value="Eukaryota"/>
</dbReference>
<sequence>MGLGNFWLERNITNKHLVRSSNFAEDRTQRLKEAKLDAAKDIKEYKQKKEKELKEHEAQFSGSNDDLEKAAESEVQTELVEIDKSAEAKKEDVVKLLLDAITHPKPELHVNARA</sequence>
<protein>
    <recommendedName>
        <fullName evidence="5">V-type proton ATPase subunit G</fullName>
    </recommendedName>
</protein>
<dbReference type="InterPro" id="IPR005124">
    <property type="entry name" value="V-ATPase_G"/>
</dbReference>
<proteinExistence type="inferred from homology"/>
<dbReference type="InParanoid" id="C4R7B1"/>
<dbReference type="Pfam" id="PF03179">
    <property type="entry name" value="V-ATPase_G"/>
    <property type="match status" value="1"/>
</dbReference>
<dbReference type="Gene3D" id="1.20.5.2950">
    <property type="match status" value="1"/>
</dbReference>
<dbReference type="GeneID" id="8200924"/>
<dbReference type="KEGG" id="ppa:PAS_chr4_0255"/>
<evidence type="ECO:0000256" key="2">
    <source>
        <dbReference type="ARBA" id="ARBA00022448"/>
    </source>
</evidence>
<organism evidence="7 8">
    <name type="scientific">Komagataella phaffii (strain GS115 / ATCC 20864)</name>
    <name type="common">Yeast</name>
    <name type="synonym">Pichia pastoris</name>
    <dbReference type="NCBI Taxonomy" id="644223"/>
    <lineage>
        <taxon>Eukaryota</taxon>
        <taxon>Fungi</taxon>
        <taxon>Dikarya</taxon>
        <taxon>Ascomycota</taxon>
        <taxon>Saccharomycotina</taxon>
        <taxon>Pichiomycetes</taxon>
        <taxon>Pichiales</taxon>
        <taxon>Pichiaceae</taxon>
        <taxon>Komagataella</taxon>
    </lineage>
</organism>
<dbReference type="STRING" id="644223.C4R7B1"/>
<keyword evidence="8" id="KW-1185">Reference proteome</keyword>
<dbReference type="GO" id="GO:0016887">
    <property type="term" value="F:ATP hydrolysis activity"/>
    <property type="evidence" value="ECO:0007669"/>
    <property type="project" value="TreeGrafter"/>
</dbReference>